<evidence type="ECO:0000313" key="1">
    <source>
        <dbReference type="EMBL" id="GAD90551.1"/>
    </source>
</evidence>
<organism evidence="1 2">
    <name type="scientific">Vibrio halioticoli NBRC 102217</name>
    <dbReference type="NCBI Taxonomy" id="1219072"/>
    <lineage>
        <taxon>Bacteria</taxon>
        <taxon>Pseudomonadati</taxon>
        <taxon>Pseudomonadota</taxon>
        <taxon>Gammaproteobacteria</taxon>
        <taxon>Vibrionales</taxon>
        <taxon>Vibrionaceae</taxon>
        <taxon>Vibrio</taxon>
    </lineage>
</organism>
<dbReference type="EMBL" id="BAUJ01000047">
    <property type="protein sequence ID" value="GAD90551.1"/>
    <property type="molecule type" value="Genomic_DNA"/>
</dbReference>
<comment type="caution">
    <text evidence="1">The sequence shown here is derived from an EMBL/GenBank/DDBJ whole genome shotgun (WGS) entry which is preliminary data.</text>
</comment>
<dbReference type="Pfam" id="PF19991">
    <property type="entry name" value="HMA_2"/>
    <property type="match status" value="1"/>
</dbReference>
<proteinExistence type="predicted"/>
<accession>V5FLL5</accession>
<dbReference type="Proteomes" id="UP000017800">
    <property type="component" value="Unassembled WGS sequence"/>
</dbReference>
<name>V5FLL5_9VIBR</name>
<evidence type="ECO:0000313" key="2">
    <source>
        <dbReference type="Proteomes" id="UP000017800"/>
    </source>
</evidence>
<gene>
    <name evidence="1" type="ORF">VHA01S_047_00200</name>
</gene>
<reference evidence="1 2" key="1">
    <citation type="submission" date="2013-11" db="EMBL/GenBank/DDBJ databases">
        <title>Whole genome shotgun sequence of Vibrio halioticoli NBRC 102217.</title>
        <authorList>
            <person name="Isaki S."/>
            <person name="Kimura A."/>
            <person name="Ohji S."/>
            <person name="Hosoyama A."/>
            <person name="Fujita N."/>
            <person name="Hashimoto M."/>
            <person name="Hosoyama Y."/>
            <person name="Yamazoe A."/>
        </authorList>
    </citation>
    <scope>NUCLEOTIDE SEQUENCE [LARGE SCALE GENOMIC DNA]</scope>
    <source>
        <strain evidence="1 2">NBRC 102217</strain>
    </source>
</reference>
<evidence type="ECO:0008006" key="3">
    <source>
        <dbReference type="Google" id="ProtNLM"/>
    </source>
</evidence>
<dbReference type="eggNOG" id="ENOG5033FQJ">
    <property type="taxonomic scope" value="Bacteria"/>
</dbReference>
<keyword evidence="2" id="KW-1185">Reference proteome</keyword>
<protein>
    <recommendedName>
        <fullName evidence="3">Cation transporter</fullName>
    </recommendedName>
</protein>
<dbReference type="RefSeq" id="WP_023404879.1">
    <property type="nucleotide sequence ID" value="NZ_BAUJ01000047.1"/>
</dbReference>
<dbReference type="AlphaFoldDB" id="V5FLL5"/>
<dbReference type="OrthoDB" id="9131875at2"/>
<sequence length="109" mass="12442">MNQYVSRVLKLRKWVKISHHIPGRVRLKYKLGIIAQLSAFKSQDIEQSLQSVPAFKNYQLNPKTGSILIEYDPIAIEPNWIESLFSDNESDVEAACHKIAERVNNSGDC</sequence>